<dbReference type="CDD" id="cd11615">
    <property type="entry name" value="SAF_NeuB_like"/>
    <property type="match status" value="1"/>
</dbReference>
<gene>
    <name evidence="2" type="ORF">DSM19430T_25730</name>
</gene>
<dbReference type="Pfam" id="PF08666">
    <property type="entry name" value="SAF"/>
    <property type="match status" value="1"/>
</dbReference>
<evidence type="ECO:0000313" key="3">
    <source>
        <dbReference type="Proteomes" id="UP000503820"/>
    </source>
</evidence>
<dbReference type="InterPro" id="IPR013974">
    <property type="entry name" value="SAF"/>
</dbReference>
<dbReference type="Gene3D" id="3.90.1210.10">
    <property type="entry name" value="Antifreeze-like/N-acetylneuraminic acid synthase C-terminal domain"/>
    <property type="match status" value="1"/>
</dbReference>
<evidence type="ECO:0000313" key="2">
    <source>
        <dbReference type="EMBL" id="GFM37889.1"/>
    </source>
</evidence>
<comment type="caution">
    <text evidence="2">The sequence shown here is derived from an EMBL/GenBank/DDBJ whole genome shotgun (WGS) entry which is preliminary data.</text>
</comment>
<dbReference type="InterPro" id="IPR006190">
    <property type="entry name" value="SAF_AFP_Neu5Ac"/>
</dbReference>
<dbReference type="Gene3D" id="3.20.20.70">
    <property type="entry name" value="Aldolase class I"/>
    <property type="match status" value="1"/>
</dbReference>
<dbReference type="InterPro" id="IPR057736">
    <property type="entry name" value="SAF_PseI/NeuA/NeuB"/>
</dbReference>
<dbReference type="SUPFAM" id="SSF51269">
    <property type="entry name" value="AFP III-like domain"/>
    <property type="match status" value="1"/>
</dbReference>
<dbReference type="GO" id="GO:0016051">
    <property type="term" value="P:carbohydrate biosynthetic process"/>
    <property type="evidence" value="ECO:0007669"/>
    <property type="project" value="InterPro"/>
</dbReference>
<dbReference type="InterPro" id="IPR036732">
    <property type="entry name" value="AFP_Neu5c_C_sf"/>
</dbReference>
<dbReference type="AlphaFoldDB" id="A0A7J0BVZ8"/>
<evidence type="ECO:0000259" key="1">
    <source>
        <dbReference type="PROSITE" id="PS50844"/>
    </source>
</evidence>
<name>A0A7J0BVZ8_9BACT</name>
<dbReference type="InterPro" id="IPR051690">
    <property type="entry name" value="PseI-like"/>
</dbReference>
<dbReference type="PROSITE" id="PS50844">
    <property type="entry name" value="AFP_LIKE"/>
    <property type="match status" value="1"/>
</dbReference>
<dbReference type="Pfam" id="PF03102">
    <property type="entry name" value="NeuB"/>
    <property type="match status" value="1"/>
</dbReference>
<dbReference type="PANTHER" id="PTHR42966:SF1">
    <property type="entry name" value="SIALIC ACID SYNTHASE"/>
    <property type="match status" value="1"/>
</dbReference>
<dbReference type="RefSeq" id="WP_174410509.1">
    <property type="nucleotide sequence ID" value="NZ_BLVP01000010.1"/>
</dbReference>
<dbReference type="EMBL" id="BLVP01000010">
    <property type="protein sequence ID" value="GFM37889.1"/>
    <property type="molecule type" value="Genomic_DNA"/>
</dbReference>
<dbReference type="PANTHER" id="PTHR42966">
    <property type="entry name" value="N-ACETYLNEURAMINATE SYNTHASE"/>
    <property type="match status" value="1"/>
</dbReference>
<dbReference type="InterPro" id="IPR013785">
    <property type="entry name" value="Aldolase_TIM"/>
</dbReference>
<organism evidence="2 3">
    <name type="scientific">Desulfovibrio psychrotolerans</name>
    <dbReference type="NCBI Taxonomy" id="415242"/>
    <lineage>
        <taxon>Bacteria</taxon>
        <taxon>Pseudomonadati</taxon>
        <taxon>Thermodesulfobacteriota</taxon>
        <taxon>Desulfovibrionia</taxon>
        <taxon>Desulfovibrionales</taxon>
        <taxon>Desulfovibrionaceae</taxon>
        <taxon>Desulfovibrio</taxon>
    </lineage>
</organism>
<proteinExistence type="predicted"/>
<dbReference type="Proteomes" id="UP000503820">
    <property type="component" value="Unassembled WGS sequence"/>
</dbReference>
<accession>A0A7J0BVZ8</accession>
<reference evidence="2 3" key="1">
    <citation type="submission" date="2020-05" db="EMBL/GenBank/DDBJ databases">
        <title>Draft genome sequence of Desulfovibrio psychrotolerans JS1T.</title>
        <authorList>
            <person name="Ueno A."/>
            <person name="Tamazawa S."/>
            <person name="Tamamura S."/>
            <person name="Murakami T."/>
            <person name="Kiyama T."/>
            <person name="Inomata H."/>
            <person name="Amano Y."/>
            <person name="Miyakawa K."/>
            <person name="Tamaki H."/>
            <person name="Naganuma T."/>
            <person name="Kaneko K."/>
        </authorList>
    </citation>
    <scope>NUCLEOTIDE SEQUENCE [LARGE SCALE GENOMIC DNA]</scope>
    <source>
        <strain evidence="2 3">JS1</strain>
    </source>
</reference>
<dbReference type="InterPro" id="IPR013132">
    <property type="entry name" value="PseI/NeuA/B-like_N"/>
</dbReference>
<keyword evidence="3" id="KW-1185">Reference proteome</keyword>
<dbReference type="GO" id="GO:0047444">
    <property type="term" value="F:N-acylneuraminate-9-phosphate synthase activity"/>
    <property type="evidence" value="ECO:0007669"/>
    <property type="project" value="TreeGrafter"/>
</dbReference>
<protein>
    <submittedName>
        <fullName evidence="2">N-acetylneuraminate synthase</fullName>
    </submittedName>
</protein>
<dbReference type="SMART" id="SM00858">
    <property type="entry name" value="SAF"/>
    <property type="match status" value="1"/>
</dbReference>
<feature type="domain" description="AFP-like" evidence="1">
    <location>
        <begin position="297"/>
        <end position="355"/>
    </location>
</feature>
<dbReference type="SUPFAM" id="SSF51569">
    <property type="entry name" value="Aldolase"/>
    <property type="match status" value="1"/>
</dbReference>
<sequence>MRCPVNTCVTLRSGRAIGRGLPCFIVAEVGNNHQGSLSLARSMVEEAARAGADAVKFQKRSTAALLTEAGMRAPYSGPNSFGPTYGEHREALELSMHDMAELKAFAESLGMVFFASAWDMDSLEAMHTLRPELIKICSADLVNTPYLRRCGEMNTPVVLSTGMSSLAQTDRAVAELRRYHDNIIVLHCNSSYPCPEDQICLPVMHSLRTRYGLPTGYSGHERGIAPTLAAVALGAVLVERHITLDRTMRGTDHQVSLEPAQLAELVRMIREVESAMQGTEKRIFPGEAEAACKLRKSIVAARDLPAGTVVTEADLAVKSPGTGLGPDTWDNVIGNTLTRDVSKDEQILPEMLAMRLNGAA</sequence>